<dbReference type="Proteomes" id="UP001153069">
    <property type="component" value="Unassembled WGS sequence"/>
</dbReference>
<evidence type="ECO:0000256" key="1">
    <source>
        <dbReference type="SAM" id="MobiDB-lite"/>
    </source>
</evidence>
<name>A0A9N8HKW4_9STRA</name>
<evidence type="ECO:0000313" key="4">
    <source>
        <dbReference type="Proteomes" id="UP001153069"/>
    </source>
</evidence>
<reference evidence="3" key="1">
    <citation type="submission" date="2020-06" db="EMBL/GenBank/DDBJ databases">
        <authorList>
            <consortium name="Plant Systems Biology data submission"/>
        </authorList>
    </citation>
    <scope>NUCLEOTIDE SEQUENCE</scope>
    <source>
        <strain evidence="3">D6</strain>
    </source>
</reference>
<sequence length="239" mass="26860">MQAEDDETEEAAVLIDIAMLIMMTAEDEQRAQEQDDVSALTEFSLPLNDIRVPGRNDVIFRPDLYTIDRHSRHSGNRRFSRLIVDHKDLYRSNRKKEDRELVLTEVVRIWRSLDPPGRFLAQTESTQSAQQDTLPLVGTVYHDIGDEDARERTAKLLKGNYGRLANNKHRDDNTASTANSSTWLSSRAGGSAESSAEQAAVSTRLGRKTDCFGGSIRGCIMGFFAKRADKEGILNQYLP</sequence>
<accession>A0A9N8HKW4</accession>
<dbReference type="AlphaFoldDB" id="A0A9N8HKW4"/>
<feature type="region of interest" description="Disordered" evidence="1">
    <location>
        <begin position="164"/>
        <end position="196"/>
    </location>
</feature>
<protein>
    <recommendedName>
        <fullName evidence="2">DUF6824 domain-containing protein</fullName>
    </recommendedName>
</protein>
<feature type="compositionally biased region" description="Low complexity" evidence="1">
    <location>
        <begin position="185"/>
        <end position="196"/>
    </location>
</feature>
<dbReference type="EMBL" id="CAICTM010000763">
    <property type="protein sequence ID" value="CAB9516160.1"/>
    <property type="molecule type" value="Genomic_DNA"/>
</dbReference>
<organism evidence="3 4">
    <name type="scientific">Seminavis robusta</name>
    <dbReference type="NCBI Taxonomy" id="568900"/>
    <lineage>
        <taxon>Eukaryota</taxon>
        <taxon>Sar</taxon>
        <taxon>Stramenopiles</taxon>
        <taxon>Ochrophyta</taxon>
        <taxon>Bacillariophyta</taxon>
        <taxon>Bacillariophyceae</taxon>
        <taxon>Bacillariophycidae</taxon>
        <taxon>Naviculales</taxon>
        <taxon>Naviculaceae</taxon>
        <taxon>Seminavis</taxon>
    </lineage>
</organism>
<comment type="caution">
    <text evidence="3">The sequence shown here is derived from an EMBL/GenBank/DDBJ whole genome shotgun (WGS) entry which is preliminary data.</text>
</comment>
<dbReference type="InterPro" id="IPR049227">
    <property type="entry name" value="DUF6824"/>
</dbReference>
<keyword evidence="4" id="KW-1185">Reference proteome</keyword>
<feature type="domain" description="DUF6824" evidence="2">
    <location>
        <begin position="69"/>
        <end position="158"/>
    </location>
</feature>
<gene>
    <name evidence="3" type="ORF">SEMRO_764_G199050.1</name>
</gene>
<evidence type="ECO:0000259" key="2">
    <source>
        <dbReference type="Pfam" id="PF20710"/>
    </source>
</evidence>
<evidence type="ECO:0000313" key="3">
    <source>
        <dbReference type="EMBL" id="CAB9516160.1"/>
    </source>
</evidence>
<dbReference type="Pfam" id="PF20710">
    <property type="entry name" value="DUF6824"/>
    <property type="match status" value="1"/>
</dbReference>
<feature type="compositionally biased region" description="Polar residues" evidence="1">
    <location>
        <begin position="174"/>
        <end position="184"/>
    </location>
</feature>
<proteinExistence type="predicted"/>